<proteinExistence type="predicted"/>
<dbReference type="AlphaFoldDB" id="A0A0A9CAR2"/>
<name>A0A0A9CAR2_ARUDO</name>
<reference evidence="1" key="2">
    <citation type="journal article" date="2015" name="Data Brief">
        <title>Shoot transcriptome of the giant reed, Arundo donax.</title>
        <authorList>
            <person name="Barrero R.A."/>
            <person name="Guerrero F.D."/>
            <person name="Moolhuijzen P."/>
            <person name="Goolsby J.A."/>
            <person name="Tidwell J."/>
            <person name="Bellgard S.E."/>
            <person name="Bellgard M.I."/>
        </authorList>
    </citation>
    <scope>NUCLEOTIDE SEQUENCE</scope>
    <source>
        <tissue evidence="1">Shoot tissue taken approximately 20 cm above the soil surface</tissue>
    </source>
</reference>
<reference evidence="1" key="1">
    <citation type="submission" date="2014-09" db="EMBL/GenBank/DDBJ databases">
        <authorList>
            <person name="Magalhaes I.L.F."/>
            <person name="Oliveira U."/>
            <person name="Santos F.R."/>
            <person name="Vidigal T.H.D.A."/>
            <person name="Brescovit A.D."/>
            <person name="Santos A.J."/>
        </authorList>
    </citation>
    <scope>NUCLEOTIDE SEQUENCE</scope>
    <source>
        <tissue evidence="1">Shoot tissue taken approximately 20 cm above the soil surface</tissue>
    </source>
</reference>
<protein>
    <submittedName>
        <fullName evidence="1">Uncharacterized protein</fullName>
    </submittedName>
</protein>
<accession>A0A0A9CAR2</accession>
<evidence type="ECO:0000313" key="1">
    <source>
        <dbReference type="EMBL" id="JAD72626.1"/>
    </source>
</evidence>
<sequence>MRHILLTRLTDVHLMRCIFLVLLAVVQAVLSRELFIYQLIGLWP</sequence>
<organism evidence="1">
    <name type="scientific">Arundo donax</name>
    <name type="common">Giant reed</name>
    <name type="synonym">Donax arundinaceus</name>
    <dbReference type="NCBI Taxonomy" id="35708"/>
    <lineage>
        <taxon>Eukaryota</taxon>
        <taxon>Viridiplantae</taxon>
        <taxon>Streptophyta</taxon>
        <taxon>Embryophyta</taxon>
        <taxon>Tracheophyta</taxon>
        <taxon>Spermatophyta</taxon>
        <taxon>Magnoliopsida</taxon>
        <taxon>Liliopsida</taxon>
        <taxon>Poales</taxon>
        <taxon>Poaceae</taxon>
        <taxon>PACMAD clade</taxon>
        <taxon>Arundinoideae</taxon>
        <taxon>Arundineae</taxon>
        <taxon>Arundo</taxon>
    </lineage>
</organism>
<dbReference type="EMBL" id="GBRH01225269">
    <property type="protein sequence ID" value="JAD72626.1"/>
    <property type="molecule type" value="Transcribed_RNA"/>
</dbReference>